<dbReference type="EMBL" id="ML119167">
    <property type="protein sequence ID" value="RPB08194.1"/>
    <property type="molecule type" value="Genomic_DNA"/>
</dbReference>
<dbReference type="Proteomes" id="UP000277580">
    <property type="component" value="Unassembled WGS sequence"/>
</dbReference>
<organism evidence="1 2">
    <name type="scientific">Morchella conica CCBAS932</name>
    <dbReference type="NCBI Taxonomy" id="1392247"/>
    <lineage>
        <taxon>Eukaryota</taxon>
        <taxon>Fungi</taxon>
        <taxon>Dikarya</taxon>
        <taxon>Ascomycota</taxon>
        <taxon>Pezizomycotina</taxon>
        <taxon>Pezizomycetes</taxon>
        <taxon>Pezizales</taxon>
        <taxon>Morchellaceae</taxon>
        <taxon>Morchella</taxon>
    </lineage>
</organism>
<proteinExistence type="predicted"/>
<evidence type="ECO:0000313" key="2">
    <source>
        <dbReference type="Proteomes" id="UP000277580"/>
    </source>
</evidence>
<sequence>MDTVVENLIPSRNSSLKQRIAFAEDPVELKEQGFRGYLKLGSPPLFFAAKFILFPFFRTTVVMYSVKDLIHKNLNHVELCHRRYWWRARGENAHLVQDSGYSANIELNFRLPFHLPSPGMLLYLDDAVLFDPNASSPDHRFCVPVILLGRDFFLKFPHVVANFQVKHEARDEPRSIWSDNVLTKFYELSLHDGKHVMAHLELCNGPPQVDSAALGMGIYFEPHSAYNTFAAVDKYGPDGRPWDPQFMIMRAWLVGVTMIINAVENYCSIGKAPKSVIISNRYGDLLSRLRPGTMPNSGLKGLGLEKILKYVNDEGEFGVSFKTTTTPAVQWVGGPTEAVKALAMAGAKMVMVTHRTNLNLLPSFNRYDLFETFNDMMKVGPDGRRIWWDQADHIYVGVDGVFRCSKSHTQREIKRADDIGKYEEDAQETLLNFVELRL</sequence>
<accession>A0A3N4KCD3</accession>
<reference evidence="1 2" key="1">
    <citation type="journal article" date="2018" name="Nat. Ecol. Evol.">
        <title>Pezizomycetes genomes reveal the molecular basis of ectomycorrhizal truffle lifestyle.</title>
        <authorList>
            <person name="Murat C."/>
            <person name="Payen T."/>
            <person name="Noel B."/>
            <person name="Kuo A."/>
            <person name="Morin E."/>
            <person name="Chen J."/>
            <person name="Kohler A."/>
            <person name="Krizsan K."/>
            <person name="Balestrini R."/>
            <person name="Da Silva C."/>
            <person name="Montanini B."/>
            <person name="Hainaut M."/>
            <person name="Levati E."/>
            <person name="Barry K.W."/>
            <person name="Belfiori B."/>
            <person name="Cichocki N."/>
            <person name="Clum A."/>
            <person name="Dockter R.B."/>
            <person name="Fauchery L."/>
            <person name="Guy J."/>
            <person name="Iotti M."/>
            <person name="Le Tacon F."/>
            <person name="Lindquist E.A."/>
            <person name="Lipzen A."/>
            <person name="Malagnac F."/>
            <person name="Mello A."/>
            <person name="Molinier V."/>
            <person name="Miyauchi S."/>
            <person name="Poulain J."/>
            <person name="Riccioni C."/>
            <person name="Rubini A."/>
            <person name="Sitrit Y."/>
            <person name="Splivallo R."/>
            <person name="Traeger S."/>
            <person name="Wang M."/>
            <person name="Zifcakova L."/>
            <person name="Wipf D."/>
            <person name="Zambonelli A."/>
            <person name="Paolocci F."/>
            <person name="Nowrousian M."/>
            <person name="Ottonello S."/>
            <person name="Baldrian P."/>
            <person name="Spatafora J.W."/>
            <person name="Henrissat B."/>
            <person name="Nagy L.G."/>
            <person name="Aury J.M."/>
            <person name="Wincker P."/>
            <person name="Grigoriev I.V."/>
            <person name="Bonfante P."/>
            <person name="Martin F.M."/>
        </authorList>
    </citation>
    <scope>NUCLEOTIDE SEQUENCE [LARGE SCALE GENOMIC DNA]</scope>
    <source>
        <strain evidence="1 2">CCBAS932</strain>
    </source>
</reference>
<evidence type="ECO:0000313" key="1">
    <source>
        <dbReference type="EMBL" id="RPB08194.1"/>
    </source>
</evidence>
<dbReference type="OrthoDB" id="5303883at2759"/>
<gene>
    <name evidence="1" type="ORF">P167DRAFT_608939</name>
</gene>
<dbReference type="AlphaFoldDB" id="A0A3N4KCD3"/>
<protein>
    <submittedName>
        <fullName evidence="1">Uncharacterized protein</fullName>
    </submittedName>
</protein>
<dbReference type="InParanoid" id="A0A3N4KCD3"/>
<name>A0A3N4KCD3_9PEZI</name>
<keyword evidence="2" id="KW-1185">Reference proteome</keyword>